<sequence length="194" mass="21566">MCDDVHRVEQWRAPQVCLRALPCCATKVLPLSGANSVDQRKIIAGAAGFQGGPPRAPLQHGPEAIFLAELVRRAIGDLGAAGGRRGRPSAEPSKQPLRSRSPEKQFRVDLRRSAFAGTNKIKRIREPLPLREIIRRKAYDSPDQARICQPPDVVPTCYVSSSSFQTDTRLSTVFQRCKVNRHRPHAKDASTRRL</sequence>
<evidence type="ECO:0000313" key="2">
    <source>
        <dbReference type="EMBL" id="SAL27726.1"/>
    </source>
</evidence>
<dbReference type="EMBL" id="FCNW02000005">
    <property type="protein sequence ID" value="SAL27726.1"/>
    <property type="molecule type" value="Genomic_DNA"/>
</dbReference>
<dbReference type="AlphaFoldDB" id="A0A158G6P0"/>
<dbReference type="STRING" id="326474.AWB65_01626"/>
<accession>A0A158G6P0</accession>
<feature type="region of interest" description="Disordered" evidence="1">
    <location>
        <begin position="79"/>
        <end position="104"/>
    </location>
</feature>
<protein>
    <submittedName>
        <fullName evidence="2">Uncharacterized protein</fullName>
    </submittedName>
</protein>
<gene>
    <name evidence="2" type="ORF">AWB65_01626</name>
</gene>
<keyword evidence="3" id="KW-1185">Reference proteome</keyword>
<evidence type="ECO:0000313" key="3">
    <source>
        <dbReference type="Proteomes" id="UP000054977"/>
    </source>
</evidence>
<proteinExistence type="predicted"/>
<name>A0A158G6P0_9BURK</name>
<reference evidence="2" key="1">
    <citation type="submission" date="2016-01" db="EMBL/GenBank/DDBJ databases">
        <authorList>
            <person name="Peeters C."/>
        </authorList>
    </citation>
    <scope>NUCLEOTIDE SEQUENCE [LARGE SCALE GENOMIC DNA]</scope>
    <source>
        <strain evidence="2">LMG 22934</strain>
    </source>
</reference>
<evidence type="ECO:0000256" key="1">
    <source>
        <dbReference type="SAM" id="MobiDB-lite"/>
    </source>
</evidence>
<dbReference type="Proteomes" id="UP000054977">
    <property type="component" value="Unassembled WGS sequence"/>
</dbReference>
<organism evidence="2 3">
    <name type="scientific">Caballeronia humi</name>
    <dbReference type="NCBI Taxonomy" id="326474"/>
    <lineage>
        <taxon>Bacteria</taxon>
        <taxon>Pseudomonadati</taxon>
        <taxon>Pseudomonadota</taxon>
        <taxon>Betaproteobacteria</taxon>
        <taxon>Burkholderiales</taxon>
        <taxon>Burkholderiaceae</taxon>
        <taxon>Caballeronia</taxon>
    </lineage>
</organism>
<comment type="caution">
    <text evidence="2">The sequence shown here is derived from an EMBL/GenBank/DDBJ whole genome shotgun (WGS) entry which is preliminary data.</text>
</comment>